<dbReference type="PANTHER" id="PTHR46382">
    <property type="entry name" value="PHOSPHATIDATE CYTIDYLYLTRANSFERASE"/>
    <property type="match status" value="1"/>
</dbReference>
<comment type="similarity">
    <text evidence="5 18">Belongs to the CDS family.</text>
</comment>
<feature type="transmembrane region" description="Helical" evidence="19">
    <location>
        <begin position="205"/>
        <end position="226"/>
    </location>
</feature>
<sequence>MFKQRLVTGLLLAGAALAAILGLPSIAFAALVLVTFLIGADEWSRLTGGQSVWVRSSFVLVVAVAAGVAWRVAMHGDIRLPILMGVIWWLAVAGLLLIYSPGRSLNAIGGLRTVLRIAVLLSLVPAWLAIVWLQRYDPWLLVFLIVLAAVGDSAAYLAGRRFGRRRMAPRLSPGKTWEGLMGEMLISLLLAVAGAWYFVAGDNWARVGFVCLCLVTVLASVIGDLFESLLKRVAGAKDSGSLLPGHGGVLDRFDSHLAAAPVFLLGWLWLRGGGL</sequence>
<feature type="transmembrane region" description="Helical" evidence="19">
    <location>
        <begin position="12"/>
        <end position="40"/>
    </location>
</feature>
<evidence type="ECO:0000256" key="12">
    <source>
        <dbReference type="ARBA" id="ARBA00022695"/>
    </source>
</evidence>
<keyword evidence="21" id="KW-1185">Reference proteome</keyword>
<organism evidence="20 21">
    <name type="scientific">Acidihalobacter prosperus</name>
    <dbReference type="NCBI Taxonomy" id="160660"/>
    <lineage>
        <taxon>Bacteria</taxon>
        <taxon>Pseudomonadati</taxon>
        <taxon>Pseudomonadota</taxon>
        <taxon>Gammaproteobacteria</taxon>
        <taxon>Chromatiales</taxon>
        <taxon>Ectothiorhodospiraceae</taxon>
        <taxon>Acidihalobacter</taxon>
    </lineage>
</organism>
<comment type="pathway">
    <text evidence="4">Lipid metabolism.</text>
</comment>
<dbReference type="Proteomes" id="UP000029273">
    <property type="component" value="Unassembled WGS sequence"/>
</dbReference>
<feature type="transmembrane region" description="Helical" evidence="19">
    <location>
        <begin position="82"/>
        <end position="102"/>
    </location>
</feature>
<dbReference type="PROSITE" id="PS01315">
    <property type="entry name" value="CDS"/>
    <property type="match status" value="1"/>
</dbReference>
<feature type="transmembrane region" description="Helical" evidence="19">
    <location>
        <begin position="52"/>
        <end position="70"/>
    </location>
</feature>
<dbReference type="OrthoDB" id="9799199at2"/>
<evidence type="ECO:0000256" key="17">
    <source>
        <dbReference type="ARBA" id="ARBA00023264"/>
    </source>
</evidence>
<evidence type="ECO:0000256" key="7">
    <source>
        <dbReference type="ARBA" id="ARBA00019373"/>
    </source>
</evidence>
<keyword evidence="14" id="KW-0443">Lipid metabolism</keyword>
<evidence type="ECO:0000256" key="11">
    <source>
        <dbReference type="ARBA" id="ARBA00022692"/>
    </source>
</evidence>
<keyword evidence="12 18" id="KW-0548">Nucleotidyltransferase</keyword>
<evidence type="ECO:0000256" key="4">
    <source>
        <dbReference type="ARBA" id="ARBA00005189"/>
    </source>
</evidence>
<keyword evidence="17" id="KW-1208">Phospholipid metabolism</keyword>
<dbReference type="PANTHER" id="PTHR46382:SF1">
    <property type="entry name" value="PHOSPHATIDATE CYTIDYLYLTRANSFERASE"/>
    <property type="match status" value="1"/>
</dbReference>
<proteinExistence type="inferred from homology"/>
<evidence type="ECO:0000313" key="20">
    <source>
        <dbReference type="EMBL" id="OBS11040.1"/>
    </source>
</evidence>
<dbReference type="InterPro" id="IPR000374">
    <property type="entry name" value="PC_trans"/>
</dbReference>
<feature type="transmembrane region" description="Helical" evidence="19">
    <location>
        <begin position="114"/>
        <end position="133"/>
    </location>
</feature>
<comment type="pathway">
    <text evidence="3 18">Phospholipid metabolism; CDP-diacylglycerol biosynthesis; CDP-diacylglycerol from sn-glycerol 3-phosphate: step 3/3.</text>
</comment>
<keyword evidence="13 19" id="KW-1133">Transmembrane helix</keyword>
<keyword evidence="16" id="KW-0594">Phospholipid biosynthesis</keyword>
<keyword evidence="15 19" id="KW-0472">Membrane</keyword>
<reference evidence="20 21" key="1">
    <citation type="journal article" date="2014" name="Genome Announc.">
        <title>Draft Genome Sequence of the Iron-Oxidizing, Acidophilic, and Halotolerant 'Thiobacillus prosperus' Type Strain DSM 5130.</title>
        <authorList>
            <person name="Ossandon F.J."/>
            <person name="Cardenas J.P."/>
            <person name="Corbett M."/>
            <person name="Quatrini R."/>
            <person name="Holmes D.S."/>
            <person name="Watkin E."/>
        </authorList>
    </citation>
    <scope>NUCLEOTIDE SEQUENCE [LARGE SCALE GENOMIC DNA]</scope>
    <source>
        <strain evidence="20 21">DSM 5130</strain>
    </source>
</reference>
<dbReference type="GO" id="GO:0005886">
    <property type="term" value="C:plasma membrane"/>
    <property type="evidence" value="ECO:0007669"/>
    <property type="project" value="UniProtKB-SubCell"/>
</dbReference>
<dbReference type="EMBL" id="JQSG02000001">
    <property type="protein sequence ID" value="OBS11040.1"/>
    <property type="molecule type" value="Genomic_DNA"/>
</dbReference>
<comment type="subcellular location">
    <subcellularLocation>
        <location evidence="2">Cell membrane</location>
        <topology evidence="2">Multi-pass membrane protein</topology>
    </subcellularLocation>
</comment>
<evidence type="ECO:0000256" key="13">
    <source>
        <dbReference type="ARBA" id="ARBA00022989"/>
    </source>
</evidence>
<dbReference type="AlphaFoldDB" id="A0A1A6C914"/>
<evidence type="ECO:0000256" key="16">
    <source>
        <dbReference type="ARBA" id="ARBA00023209"/>
    </source>
</evidence>
<dbReference type="RefSeq" id="WP_038087057.1">
    <property type="nucleotide sequence ID" value="NZ_JQSG02000001.1"/>
</dbReference>
<evidence type="ECO:0000256" key="3">
    <source>
        <dbReference type="ARBA" id="ARBA00005119"/>
    </source>
</evidence>
<accession>A0A1A6C914</accession>
<comment type="catalytic activity">
    <reaction evidence="1 18">
        <text>a 1,2-diacyl-sn-glycero-3-phosphate + CTP + H(+) = a CDP-1,2-diacyl-sn-glycerol + diphosphate</text>
        <dbReference type="Rhea" id="RHEA:16229"/>
        <dbReference type="ChEBI" id="CHEBI:15378"/>
        <dbReference type="ChEBI" id="CHEBI:33019"/>
        <dbReference type="ChEBI" id="CHEBI:37563"/>
        <dbReference type="ChEBI" id="CHEBI:58332"/>
        <dbReference type="ChEBI" id="CHEBI:58608"/>
        <dbReference type="EC" id="2.7.7.41"/>
    </reaction>
</comment>
<dbReference type="GO" id="GO:0004605">
    <property type="term" value="F:phosphatidate cytidylyltransferase activity"/>
    <property type="evidence" value="ECO:0007669"/>
    <property type="project" value="UniProtKB-EC"/>
</dbReference>
<feature type="transmembrane region" description="Helical" evidence="19">
    <location>
        <begin position="139"/>
        <end position="159"/>
    </location>
</feature>
<evidence type="ECO:0000256" key="14">
    <source>
        <dbReference type="ARBA" id="ARBA00023098"/>
    </source>
</evidence>
<evidence type="ECO:0000256" key="10">
    <source>
        <dbReference type="ARBA" id="ARBA00022679"/>
    </source>
</evidence>
<keyword evidence="8" id="KW-1003">Cell membrane</keyword>
<protein>
    <recommendedName>
        <fullName evidence="7 18">Phosphatidate cytidylyltransferase</fullName>
        <ecNumber evidence="6 18">2.7.7.41</ecNumber>
    </recommendedName>
</protein>
<name>A0A1A6C914_9GAMM</name>
<keyword evidence="9" id="KW-0444">Lipid biosynthesis</keyword>
<dbReference type="GO" id="GO:0016024">
    <property type="term" value="P:CDP-diacylglycerol biosynthetic process"/>
    <property type="evidence" value="ECO:0007669"/>
    <property type="project" value="UniProtKB-UniPathway"/>
</dbReference>
<evidence type="ECO:0000256" key="6">
    <source>
        <dbReference type="ARBA" id="ARBA00012487"/>
    </source>
</evidence>
<evidence type="ECO:0000313" key="21">
    <source>
        <dbReference type="Proteomes" id="UP000029273"/>
    </source>
</evidence>
<comment type="caution">
    <text evidence="20">The sequence shown here is derived from an EMBL/GenBank/DDBJ whole genome shotgun (WGS) entry which is preliminary data.</text>
</comment>
<evidence type="ECO:0000256" key="18">
    <source>
        <dbReference type="RuleBase" id="RU003938"/>
    </source>
</evidence>
<evidence type="ECO:0000256" key="5">
    <source>
        <dbReference type="ARBA" id="ARBA00010185"/>
    </source>
</evidence>
<dbReference type="UniPathway" id="UPA00557">
    <property type="reaction ID" value="UER00614"/>
</dbReference>
<evidence type="ECO:0000256" key="9">
    <source>
        <dbReference type="ARBA" id="ARBA00022516"/>
    </source>
</evidence>
<feature type="transmembrane region" description="Helical" evidence="19">
    <location>
        <begin position="180"/>
        <end position="199"/>
    </location>
</feature>
<gene>
    <name evidence="20" type="ORF">Thpro_020756</name>
</gene>
<dbReference type="EC" id="2.7.7.41" evidence="6 18"/>
<evidence type="ECO:0000256" key="2">
    <source>
        <dbReference type="ARBA" id="ARBA00004651"/>
    </source>
</evidence>
<keyword evidence="11 18" id="KW-0812">Transmembrane</keyword>
<evidence type="ECO:0000256" key="8">
    <source>
        <dbReference type="ARBA" id="ARBA00022475"/>
    </source>
</evidence>
<dbReference type="Pfam" id="PF01148">
    <property type="entry name" value="CTP_transf_1"/>
    <property type="match status" value="1"/>
</dbReference>
<keyword evidence="10 18" id="KW-0808">Transferase</keyword>
<evidence type="ECO:0000256" key="19">
    <source>
        <dbReference type="SAM" id="Phobius"/>
    </source>
</evidence>
<evidence type="ECO:0000256" key="1">
    <source>
        <dbReference type="ARBA" id="ARBA00001698"/>
    </source>
</evidence>
<evidence type="ECO:0000256" key="15">
    <source>
        <dbReference type="ARBA" id="ARBA00023136"/>
    </source>
</evidence>